<dbReference type="PANTHER" id="PTHR11040">
    <property type="entry name" value="ZINC/IRON TRANSPORTER"/>
    <property type="match status" value="1"/>
</dbReference>
<feature type="transmembrane region" description="Helical" evidence="6">
    <location>
        <begin position="12"/>
        <end position="37"/>
    </location>
</feature>
<evidence type="ECO:0000256" key="1">
    <source>
        <dbReference type="ARBA" id="ARBA00004141"/>
    </source>
</evidence>
<feature type="transmembrane region" description="Helical" evidence="6">
    <location>
        <begin position="476"/>
        <end position="494"/>
    </location>
</feature>
<dbReference type="AlphaFoldDB" id="A0A9P4NGA9"/>
<comment type="caution">
    <text evidence="7">The sequence shown here is derived from an EMBL/GenBank/DDBJ whole genome shotgun (WGS) entry which is preliminary data.</text>
</comment>
<evidence type="ECO:0000256" key="6">
    <source>
        <dbReference type="SAM" id="Phobius"/>
    </source>
</evidence>
<feature type="transmembrane region" description="Helical" evidence="6">
    <location>
        <begin position="408"/>
        <end position="432"/>
    </location>
</feature>
<dbReference type="Proteomes" id="UP000800235">
    <property type="component" value="Unassembled WGS sequence"/>
</dbReference>
<evidence type="ECO:0000256" key="2">
    <source>
        <dbReference type="ARBA" id="ARBA00022692"/>
    </source>
</evidence>
<evidence type="ECO:0000256" key="4">
    <source>
        <dbReference type="ARBA" id="ARBA00023136"/>
    </source>
</evidence>
<dbReference type="InterPro" id="IPR003689">
    <property type="entry name" value="ZIP"/>
</dbReference>
<keyword evidence="4 6" id="KW-0472">Membrane</keyword>
<feature type="transmembrane region" description="Helical" evidence="6">
    <location>
        <begin position="88"/>
        <end position="106"/>
    </location>
</feature>
<dbReference type="OrthoDB" id="262547at2759"/>
<feature type="transmembrane region" description="Helical" evidence="6">
    <location>
        <begin position="378"/>
        <end position="401"/>
    </location>
</feature>
<organism evidence="7 8">
    <name type="scientific">Tothia fuscella</name>
    <dbReference type="NCBI Taxonomy" id="1048955"/>
    <lineage>
        <taxon>Eukaryota</taxon>
        <taxon>Fungi</taxon>
        <taxon>Dikarya</taxon>
        <taxon>Ascomycota</taxon>
        <taxon>Pezizomycotina</taxon>
        <taxon>Dothideomycetes</taxon>
        <taxon>Pleosporomycetidae</taxon>
        <taxon>Venturiales</taxon>
        <taxon>Cylindrosympodiaceae</taxon>
        <taxon>Tothia</taxon>
    </lineage>
</organism>
<dbReference type="PANTHER" id="PTHR11040:SF210">
    <property type="entry name" value="ZINC-REGULATED TRANSPORTER 3"/>
    <property type="match status" value="1"/>
</dbReference>
<dbReference type="EMBL" id="MU007111">
    <property type="protein sequence ID" value="KAF2420314.1"/>
    <property type="molecule type" value="Genomic_DNA"/>
</dbReference>
<keyword evidence="8" id="KW-1185">Reference proteome</keyword>
<dbReference type="GO" id="GO:0005385">
    <property type="term" value="F:zinc ion transmembrane transporter activity"/>
    <property type="evidence" value="ECO:0007669"/>
    <property type="project" value="TreeGrafter"/>
</dbReference>
<evidence type="ECO:0000313" key="8">
    <source>
        <dbReference type="Proteomes" id="UP000800235"/>
    </source>
</evidence>
<feature type="transmembrane region" description="Helical" evidence="6">
    <location>
        <begin position="444"/>
        <end position="464"/>
    </location>
</feature>
<feature type="region of interest" description="Disordered" evidence="5">
    <location>
        <begin position="278"/>
        <end position="337"/>
    </location>
</feature>
<gene>
    <name evidence="7" type="ORF">EJ08DRAFT_620890</name>
</gene>
<dbReference type="GO" id="GO:0016020">
    <property type="term" value="C:membrane"/>
    <property type="evidence" value="ECO:0007669"/>
    <property type="project" value="UniProtKB-SubCell"/>
</dbReference>
<feature type="compositionally biased region" description="Low complexity" evidence="5">
    <location>
        <begin position="313"/>
        <end position="324"/>
    </location>
</feature>
<name>A0A9P4NGA9_9PEZI</name>
<feature type="region of interest" description="Disordered" evidence="5">
    <location>
        <begin position="124"/>
        <end position="161"/>
    </location>
</feature>
<dbReference type="Pfam" id="PF02535">
    <property type="entry name" value="Zip"/>
    <property type="match status" value="2"/>
</dbReference>
<comment type="subcellular location">
    <subcellularLocation>
        <location evidence="1">Membrane</location>
        <topology evidence="1">Multi-pass membrane protein</topology>
    </subcellularLocation>
</comment>
<keyword evidence="3 6" id="KW-1133">Transmembrane helix</keyword>
<evidence type="ECO:0000256" key="5">
    <source>
        <dbReference type="SAM" id="MobiDB-lite"/>
    </source>
</evidence>
<sequence length="496" mass="53125">MVLDNDTRGWIMTALSGIACMLGASIICVDLIICRIPGKQDFKIQNSDAFLSSSLSLSSGVMLFSALYNMLPSAKSSLQKGGFSPAEASWMLIGLFMAGAVGIQVLSRILHHYIPSHVVDCDHTHEDEEQGHKHDHDHGHGHKAHSSRKAESTEHDHLTMSQSRGAMHQNYGTNSSTMQSPIVTTHSEYEPVEGIPRRPSFTTKVSQLVSTKKDLCDSNGECYGYTEPCGGGCFKIISNRNATRPSKTAHPPLARSASALGIGAADSHHRVANLTDVEEESHLGLPLHEDDNNYFPTNSNGHGHGQNHKRPSSHTSSSSSSTHTDQAPPPDHHHHHVPTNAFLSIGLQTSIAIALHKLPEGFITYATNHANPKLGFTVFIALFIHNITEGFAMALPLYLAINHRGKAMIWSALLGGVSQPLGAGVAAIWFKVSGKEGESPSEGVNGGMFAIVAGIMASVALQLLSQSLDLTHNRNLCIAFAFIGMGILGVSSALTA</sequence>
<feature type="transmembrane region" description="Helical" evidence="6">
    <location>
        <begin position="49"/>
        <end position="68"/>
    </location>
</feature>
<keyword evidence="2 6" id="KW-0812">Transmembrane</keyword>
<evidence type="ECO:0000313" key="7">
    <source>
        <dbReference type="EMBL" id="KAF2420314.1"/>
    </source>
</evidence>
<protein>
    <submittedName>
        <fullName evidence="7">ZIP zinc transporter</fullName>
    </submittedName>
</protein>
<feature type="compositionally biased region" description="Basic and acidic residues" evidence="5">
    <location>
        <begin position="148"/>
        <end position="158"/>
    </location>
</feature>
<reference evidence="7" key="1">
    <citation type="journal article" date="2020" name="Stud. Mycol.">
        <title>101 Dothideomycetes genomes: a test case for predicting lifestyles and emergence of pathogens.</title>
        <authorList>
            <person name="Haridas S."/>
            <person name="Albert R."/>
            <person name="Binder M."/>
            <person name="Bloem J."/>
            <person name="Labutti K."/>
            <person name="Salamov A."/>
            <person name="Andreopoulos B."/>
            <person name="Baker S."/>
            <person name="Barry K."/>
            <person name="Bills G."/>
            <person name="Bluhm B."/>
            <person name="Cannon C."/>
            <person name="Castanera R."/>
            <person name="Culley D."/>
            <person name="Daum C."/>
            <person name="Ezra D."/>
            <person name="Gonzalez J."/>
            <person name="Henrissat B."/>
            <person name="Kuo A."/>
            <person name="Liang C."/>
            <person name="Lipzen A."/>
            <person name="Lutzoni F."/>
            <person name="Magnuson J."/>
            <person name="Mondo S."/>
            <person name="Nolan M."/>
            <person name="Ohm R."/>
            <person name="Pangilinan J."/>
            <person name="Park H.-J."/>
            <person name="Ramirez L."/>
            <person name="Alfaro M."/>
            <person name="Sun H."/>
            <person name="Tritt A."/>
            <person name="Yoshinaga Y."/>
            <person name="Zwiers L.-H."/>
            <person name="Turgeon B."/>
            <person name="Goodwin S."/>
            <person name="Spatafora J."/>
            <person name="Crous P."/>
            <person name="Grigoriev I."/>
        </authorList>
    </citation>
    <scope>NUCLEOTIDE SEQUENCE</scope>
    <source>
        <strain evidence="7">CBS 130266</strain>
    </source>
</reference>
<evidence type="ECO:0000256" key="3">
    <source>
        <dbReference type="ARBA" id="ARBA00022989"/>
    </source>
</evidence>
<proteinExistence type="predicted"/>
<accession>A0A9P4NGA9</accession>
<feature type="compositionally biased region" description="Basic and acidic residues" evidence="5">
    <location>
        <begin position="124"/>
        <end position="138"/>
    </location>
</feature>